<protein>
    <submittedName>
        <fullName evidence="1">Uncharacterized protein</fullName>
    </submittedName>
</protein>
<sequence length="124" mass="14538">MDCEILVNECESAIDILEAFLNIQGIPELLEIKKSKYRHYVFNKHASIASYRFFYMITSRLVSSNDFEFTNIKNNITLLKNMLYNSLFNELSTPDKVDILLKNKFCLDSGFIWKECDPPNDYAF</sequence>
<name>A0A6C0I8C1_9ZZZZ</name>
<evidence type="ECO:0000313" key="1">
    <source>
        <dbReference type="EMBL" id="QHT89241.1"/>
    </source>
</evidence>
<dbReference type="EMBL" id="MN740137">
    <property type="protein sequence ID" value="QHT89241.1"/>
    <property type="molecule type" value="Genomic_DNA"/>
</dbReference>
<proteinExistence type="predicted"/>
<reference evidence="1" key="1">
    <citation type="journal article" date="2020" name="Nature">
        <title>Giant virus diversity and host interactions through global metagenomics.</title>
        <authorList>
            <person name="Schulz F."/>
            <person name="Roux S."/>
            <person name="Paez-Espino D."/>
            <person name="Jungbluth S."/>
            <person name="Walsh D.A."/>
            <person name="Denef V.J."/>
            <person name="McMahon K.D."/>
            <person name="Konstantinidis K.T."/>
            <person name="Eloe-Fadrosh E.A."/>
            <person name="Kyrpides N.C."/>
            <person name="Woyke T."/>
        </authorList>
    </citation>
    <scope>NUCLEOTIDE SEQUENCE</scope>
    <source>
        <strain evidence="1">GVMAG-M-3300023184-53</strain>
    </source>
</reference>
<dbReference type="AlphaFoldDB" id="A0A6C0I8C1"/>
<organism evidence="1">
    <name type="scientific">viral metagenome</name>
    <dbReference type="NCBI Taxonomy" id="1070528"/>
    <lineage>
        <taxon>unclassified sequences</taxon>
        <taxon>metagenomes</taxon>
        <taxon>organismal metagenomes</taxon>
    </lineage>
</organism>
<accession>A0A6C0I8C1</accession>